<dbReference type="Gene3D" id="3.30.70.270">
    <property type="match status" value="1"/>
</dbReference>
<keyword evidence="2" id="KW-1185">Reference proteome</keyword>
<dbReference type="Proteomes" id="UP000658382">
    <property type="component" value="Unassembled WGS sequence"/>
</dbReference>
<dbReference type="EMBL" id="BMNQ01000075">
    <property type="protein sequence ID" value="GGK07525.1"/>
    <property type="molecule type" value="Genomic_DNA"/>
</dbReference>
<sequence length="435" mass="50130">MYRIGVIGPNSSVKRILELAKIYNKYMEFIPYPYKEFKDTEDIVLNYNHYVDLWVFSGQIPYMLAKNALGNKENLVYIQHSESGIYQCLLHMAYYQGKFLERVSIDEIAKSHLDQALKQLDFTPNEVFIKTFDTKTEPQELINFHLDHWEKGETEGALTCFEAIYSGLKEAGVPAYRITLTDMEINHTLMILAEKVKTFYFKDTQIGVEIIEIEQFDTIEEKTKDSYNLQYLEIKIKESLLRLCEKLDGSLLEKGNGRYVIFSSRGTIEREMKELKITADQLSIECDTAVSVGIGFGKTVYSAEVNARRAIQQSKEKKERGIIIVQEDGIIRESAGDEKELYYSFRIDDKKLLSKLKQANISLKSLNKIDALIRKMGWNDFTIKDIATHLNWDKRNTQRLIGSLCSVGLAEYIGEESSSTRGRPAKIYQLIQIES</sequence>
<comment type="caution">
    <text evidence="1">The sequence shown here is derived from an EMBL/GenBank/DDBJ whole genome shotgun (WGS) entry which is preliminary data.</text>
</comment>
<organism evidence="1 2">
    <name type="scientific">Lentibacillus kapialis</name>
    <dbReference type="NCBI Taxonomy" id="340214"/>
    <lineage>
        <taxon>Bacteria</taxon>
        <taxon>Bacillati</taxon>
        <taxon>Bacillota</taxon>
        <taxon>Bacilli</taxon>
        <taxon>Bacillales</taxon>
        <taxon>Bacillaceae</taxon>
        <taxon>Lentibacillus</taxon>
    </lineage>
</organism>
<proteinExistence type="predicted"/>
<protein>
    <recommendedName>
        <fullName evidence="3">Transcriptional regulator</fullName>
    </recommendedName>
</protein>
<dbReference type="InterPro" id="IPR043128">
    <property type="entry name" value="Rev_trsase/Diguanyl_cyclase"/>
</dbReference>
<reference evidence="1" key="1">
    <citation type="journal article" date="2014" name="Int. J. Syst. Evol. Microbiol.">
        <title>Complete genome sequence of Corynebacterium casei LMG S-19264T (=DSM 44701T), isolated from a smear-ripened cheese.</title>
        <authorList>
            <consortium name="US DOE Joint Genome Institute (JGI-PGF)"/>
            <person name="Walter F."/>
            <person name="Albersmeier A."/>
            <person name="Kalinowski J."/>
            <person name="Ruckert C."/>
        </authorList>
    </citation>
    <scope>NUCLEOTIDE SEQUENCE</scope>
    <source>
        <strain evidence="1">JCM 12580</strain>
    </source>
</reference>
<gene>
    <name evidence="1" type="ORF">GCM10007063_32540</name>
</gene>
<accession>A0A917V1B9</accession>
<name>A0A917V1B9_9BACI</name>
<evidence type="ECO:0000313" key="1">
    <source>
        <dbReference type="EMBL" id="GGK07525.1"/>
    </source>
</evidence>
<reference evidence="1" key="2">
    <citation type="submission" date="2020-09" db="EMBL/GenBank/DDBJ databases">
        <authorList>
            <person name="Sun Q."/>
            <person name="Ohkuma M."/>
        </authorList>
    </citation>
    <scope>NUCLEOTIDE SEQUENCE</scope>
    <source>
        <strain evidence="1">JCM 12580</strain>
    </source>
</reference>
<evidence type="ECO:0000313" key="2">
    <source>
        <dbReference type="Proteomes" id="UP000658382"/>
    </source>
</evidence>
<dbReference type="RefSeq" id="WP_188634167.1">
    <property type="nucleotide sequence ID" value="NZ_BMNQ01000075.1"/>
</dbReference>
<dbReference type="AlphaFoldDB" id="A0A917V1B9"/>
<evidence type="ECO:0008006" key="3">
    <source>
        <dbReference type="Google" id="ProtNLM"/>
    </source>
</evidence>